<evidence type="ECO:0000256" key="1">
    <source>
        <dbReference type="SAM" id="MobiDB-lite"/>
    </source>
</evidence>
<keyword evidence="3" id="KW-1185">Reference proteome</keyword>
<accession>A0ABN0C5X9</accession>
<reference evidence="2" key="1">
    <citation type="submission" date="2010-08" db="EMBL/GenBank/DDBJ databases">
        <authorList>
            <person name="Weinstock G."/>
            <person name="Sodergren E."/>
            <person name="Clifton S."/>
            <person name="Fulton L."/>
            <person name="Fulton B."/>
            <person name="Courtney L."/>
            <person name="Fronick C."/>
            <person name="Harrison M."/>
            <person name="Strong C."/>
            <person name="Farmer C."/>
            <person name="Delahaunty K."/>
            <person name="Markovic C."/>
            <person name="Hall O."/>
            <person name="Minx P."/>
            <person name="Tomlinson C."/>
            <person name="Mitreva M."/>
            <person name="Hou S."/>
            <person name="Chen J."/>
            <person name="Wollam A."/>
            <person name="Pepin K.H."/>
            <person name="Johnson M."/>
            <person name="Bhonagiri V."/>
            <person name="Zhang X."/>
            <person name="Suruliraj S."/>
            <person name="Warren W."/>
            <person name="Chinwalla A."/>
            <person name="Mardis E.R."/>
            <person name="Wilson R.K."/>
        </authorList>
    </citation>
    <scope>NUCLEOTIDE SEQUENCE [LARGE SCALE GENOMIC DNA]</scope>
    <source>
        <strain evidence="2">HL044PA1</strain>
    </source>
</reference>
<feature type="region of interest" description="Disordered" evidence="1">
    <location>
        <begin position="1"/>
        <end position="28"/>
    </location>
</feature>
<name>A0ABN0C5X9_9ACTN</name>
<sequence length="48" mass="5415">MVPDLGIRIDYSSGSPQLTCPSPKPTGRVYRVRDLHDRVTDVAEMEKK</sequence>
<dbReference type="EMBL" id="ADZU01000019">
    <property type="protein sequence ID" value="EFS92641.1"/>
    <property type="molecule type" value="Genomic_DNA"/>
</dbReference>
<proteinExistence type="predicted"/>
<evidence type="ECO:0000313" key="2">
    <source>
        <dbReference type="EMBL" id="EFS92641.1"/>
    </source>
</evidence>
<evidence type="ECO:0000313" key="3">
    <source>
        <dbReference type="Proteomes" id="UP000003179"/>
    </source>
</evidence>
<dbReference type="Proteomes" id="UP000003179">
    <property type="component" value="Unassembled WGS sequence"/>
</dbReference>
<protein>
    <submittedName>
        <fullName evidence="2">Uncharacterized protein</fullName>
    </submittedName>
</protein>
<organism evidence="2 3">
    <name type="scientific">Cutibacterium modestum HL044PA1</name>
    <dbReference type="NCBI Taxonomy" id="765109"/>
    <lineage>
        <taxon>Bacteria</taxon>
        <taxon>Bacillati</taxon>
        <taxon>Actinomycetota</taxon>
        <taxon>Actinomycetes</taxon>
        <taxon>Propionibacteriales</taxon>
        <taxon>Propionibacteriaceae</taxon>
        <taxon>Cutibacterium</taxon>
        <taxon>Cutibacterium modestum</taxon>
    </lineage>
</organism>
<comment type="caution">
    <text evidence="2">The sequence shown here is derived from an EMBL/GenBank/DDBJ whole genome shotgun (WGS) entry which is preliminary data.</text>
</comment>
<gene>
    <name evidence="2" type="ORF">HMPREF9607_01172</name>
</gene>